<sequence>MAFSNREIASLAGQIFAHTAAFQAPAMFANRDDSRQALASFLDPGRRDRRILLISDLLGSGKTFLMDLVIGQLQLAESKPLICGKNKPKVMAERARFGAIFIDEWDIKASPRTIVSALAALEEYLPEARVPMVLIGDNTLKGDGIRRRLGSSAEVHPIPMEQLNPAFFTLALDTRLEYTAKRRELEPILAPELQAAIVPNWPQSVATFREVLSTLSQMAGHLPVNDEPCRMGEAEAVKWLAELPMEGLGDRRIAFYRRYLDALRERGAGIAPMSLEELQALAPNERDQADFFREVVEPLARGGLIGALGNPTFSEDGMEYFRYPGPYLPTVKTMVRLTYGGQS</sequence>
<comment type="caution">
    <text evidence="1">The sequence shown here is derived from an EMBL/GenBank/DDBJ whole genome shotgun (WGS) entry which is preliminary data.</text>
</comment>
<organism evidence="1 2">
    <name type="scientific">Azospirillum griseum</name>
    <dbReference type="NCBI Taxonomy" id="2496639"/>
    <lineage>
        <taxon>Bacteria</taxon>
        <taxon>Pseudomonadati</taxon>
        <taxon>Pseudomonadota</taxon>
        <taxon>Alphaproteobacteria</taxon>
        <taxon>Rhodospirillales</taxon>
        <taxon>Azospirillaceae</taxon>
        <taxon>Azospirillum</taxon>
    </lineage>
</organism>
<dbReference type="Proteomes" id="UP000277007">
    <property type="component" value="Unassembled WGS sequence"/>
</dbReference>
<dbReference type="RefSeq" id="WP_126620492.1">
    <property type="nucleotide sequence ID" value="NZ_JBHUCY010000011.1"/>
</dbReference>
<dbReference type="AlphaFoldDB" id="A0A431VA61"/>
<name>A0A431VA61_9PROT</name>
<protein>
    <recommendedName>
        <fullName evidence="3">ATP-binding protein</fullName>
    </recommendedName>
</protein>
<keyword evidence="2" id="KW-1185">Reference proteome</keyword>
<accession>A0A431VA61</accession>
<reference evidence="1 2" key="1">
    <citation type="submission" date="2018-12" db="EMBL/GenBank/DDBJ databases">
        <authorList>
            <person name="Yang Y."/>
        </authorList>
    </citation>
    <scope>NUCLEOTIDE SEQUENCE [LARGE SCALE GENOMIC DNA]</scope>
    <source>
        <strain evidence="1 2">L-25-5w-1</strain>
    </source>
</reference>
<dbReference type="OrthoDB" id="9831155at2"/>
<dbReference type="EMBL" id="RXMA01000045">
    <property type="protein sequence ID" value="RTR13448.1"/>
    <property type="molecule type" value="Genomic_DNA"/>
</dbReference>
<dbReference type="InterPro" id="IPR027417">
    <property type="entry name" value="P-loop_NTPase"/>
</dbReference>
<dbReference type="SUPFAM" id="SSF52540">
    <property type="entry name" value="P-loop containing nucleoside triphosphate hydrolases"/>
    <property type="match status" value="1"/>
</dbReference>
<evidence type="ECO:0008006" key="3">
    <source>
        <dbReference type="Google" id="ProtNLM"/>
    </source>
</evidence>
<gene>
    <name evidence="1" type="ORF">EJ903_24660</name>
</gene>
<proteinExistence type="predicted"/>
<evidence type="ECO:0000313" key="2">
    <source>
        <dbReference type="Proteomes" id="UP000277007"/>
    </source>
</evidence>
<evidence type="ECO:0000313" key="1">
    <source>
        <dbReference type="EMBL" id="RTR13448.1"/>
    </source>
</evidence>